<dbReference type="EMBL" id="FOKI01000001">
    <property type="protein sequence ID" value="SFA70713.1"/>
    <property type="molecule type" value="Genomic_DNA"/>
</dbReference>
<dbReference type="Pfam" id="PF09681">
    <property type="entry name" value="Phage_rep_org_N"/>
    <property type="match status" value="1"/>
</dbReference>
<evidence type="ECO:0000259" key="2">
    <source>
        <dbReference type="Pfam" id="PF09681"/>
    </source>
</evidence>
<dbReference type="OrthoDB" id="9788567at2"/>
<name>A0A1I0V3M3_9CLOT</name>
<keyword evidence="4" id="KW-1185">Reference proteome</keyword>
<protein>
    <submittedName>
        <fullName evidence="3">Phage replisome organizer, putative, N-terminal region</fullName>
    </submittedName>
</protein>
<organism evidence="3 4">
    <name type="scientific">Clostridium frigidicarnis</name>
    <dbReference type="NCBI Taxonomy" id="84698"/>
    <lineage>
        <taxon>Bacteria</taxon>
        <taxon>Bacillati</taxon>
        <taxon>Bacillota</taxon>
        <taxon>Clostridia</taxon>
        <taxon>Eubacteriales</taxon>
        <taxon>Clostridiaceae</taxon>
        <taxon>Clostridium</taxon>
    </lineage>
</organism>
<dbReference type="STRING" id="84698.SAMN04488528_1001126"/>
<feature type="region of interest" description="Disordered" evidence="1">
    <location>
        <begin position="263"/>
        <end position="303"/>
    </location>
</feature>
<dbReference type="InterPro" id="IPR010056">
    <property type="entry name" value="Phage_rep_org__N"/>
</dbReference>
<gene>
    <name evidence="3" type="ORF">SAMN04488528_1001126</name>
</gene>
<evidence type="ECO:0000256" key="1">
    <source>
        <dbReference type="SAM" id="MobiDB-lite"/>
    </source>
</evidence>
<dbReference type="Proteomes" id="UP000198619">
    <property type="component" value="Unassembled WGS sequence"/>
</dbReference>
<reference evidence="3 4" key="1">
    <citation type="submission" date="2016-10" db="EMBL/GenBank/DDBJ databases">
        <authorList>
            <person name="de Groot N.N."/>
        </authorList>
    </citation>
    <scope>NUCLEOTIDE SEQUENCE [LARGE SCALE GENOMIC DNA]</scope>
    <source>
        <strain evidence="3 4">DSM 12271</strain>
    </source>
</reference>
<dbReference type="NCBIfam" id="TIGR01714">
    <property type="entry name" value="phage_rep_org_N"/>
    <property type="match status" value="1"/>
</dbReference>
<accession>A0A1I0V3M3</accession>
<sequence>MADNKKYYYLKIKDNFYDTEDIKLLQSMENGYMYSDILMKLYLKSLKNNGKLVFKDHIPYNPKMIATITGHNSVIVEKALSIFKDLGLIEILDNGAIYMLDIQNFIGKSSSEGDRKREYRKKIEAEKNNTLLIGQVSGQMSDEHPPEIEIEIELEKEIDIKIEKEGAISKDIVSNNKLQPIIDKWNSLNLNKLVSINYGTNRYTMLNARIKEYGLENILLAIENVKTRPFLKGQNDRGWVITFDWFVKPNNFIKVLEGNYNNNNKEVSNGSTRENIKQGEGKYTGFKVPKPKLTGKSECDDLI</sequence>
<dbReference type="RefSeq" id="WP_090037701.1">
    <property type="nucleotide sequence ID" value="NZ_FOKI01000001.1"/>
</dbReference>
<dbReference type="AlphaFoldDB" id="A0A1I0V3M3"/>
<evidence type="ECO:0000313" key="4">
    <source>
        <dbReference type="Proteomes" id="UP000198619"/>
    </source>
</evidence>
<feature type="compositionally biased region" description="Polar residues" evidence="1">
    <location>
        <begin position="263"/>
        <end position="273"/>
    </location>
</feature>
<evidence type="ECO:0000313" key="3">
    <source>
        <dbReference type="EMBL" id="SFA70713.1"/>
    </source>
</evidence>
<dbReference type="PANTHER" id="PTHR37293">
    <property type="entry name" value="PHAGE REPLICATION PROTEIN-RELATED"/>
    <property type="match status" value="1"/>
</dbReference>
<dbReference type="PANTHER" id="PTHR37293:SF7">
    <property type="entry name" value="HYPOTHETICAL PHAGE PROTEIN"/>
    <property type="match status" value="1"/>
</dbReference>
<dbReference type="InterPro" id="IPR053162">
    <property type="entry name" value="DnaD"/>
</dbReference>
<proteinExistence type="predicted"/>
<feature type="domain" description="Phage replisome organiser N-terminal" evidence="2">
    <location>
        <begin position="9"/>
        <end position="122"/>
    </location>
</feature>